<evidence type="ECO:0000313" key="5">
    <source>
        <dbReference type="EMBL" id="CAB4205105.1"/>
    </source>
</evidence>
<dbReference type="EMBL" id="LR796826">
    <property type="protein sequence ID" value="CAB4168536.1"/>
    <property type="molecule type" value="Genomic_DNA"/>
</dbReference>
<reference evidence="2" key="1">
    <citation type="submission" date="2020-04" db="EMBL/GenBank/DDBJ databases">
        <authorList>
            <person name="Chiriac C."/>
            <person name="Salcher M."/>
            <person name="Ghai R."/>
            <person name="Kavagutti S V."/>
        </authorList>
    </citation>
    <scope>NUCLEOTIDE SEQUENCE</scope>
</reference>
<protein>
    <submittedName>
        <fullName evidence="2">Uncharacterized protein</fullName>
    </submittedName>
</protein>
<name>A0A6J5PJU0_9CAUD</name>
<accession>A0A6J5PJU0</accession>
<gene>
    <name evidence="4" type="ORF">UFOVP1292_31</name>
    <name evidence="5" type="ORF">UFOVP1411_22</name>
    <name evidence="2" type="ORF">UFOVP859_64</name>
    <name evidence="3" type="ORF">UFOVP882_62</name>
</gene>
<evidence type="ECO:0000313" key="2">
    <source>
        <dbReference type="EMBL" id="CAB4167904.1"/>
    </source>
</evidence>
<dbReference type="EMBL" id="LR797357">
    <property type="protein sequence ID" value="CAB4205105.1"/>
    <property type="molecule type" value="Genomic_DNA"/>
</dbReference>
<evidence type="ECO:0000313" key="3">
    <source>
        <dbReference type="EMBL" id="CAB4168536.1"/>
    </source>
</evidence>
<dbReference type="EMBL" id="LR796816">
    <property type="protein sequence ID" value="CAB4167904.1"/>
    <property type="molecule type" value="Genomic_DNA"/>
</dbReference>
<organism evidence="2">
    <name type="scientific">uncultured Caudovirales phage</name>
    <dbReference type="NCBI Taxonomy" id="2100421"/>
    <lineage>
        <taxon>Viruses</taxon>
        <taxon>Duplodnaviria</taxon>
        <taxon>Heunggongvirae</taxon>
        <taxon>Uroviricota</taxon>
        <taxon>Caudoviricetes</taxon>
        <taxon>Peduoviridae</taxon>
        <taxon>Maltschvirus</taxon>
        <taxon>Maltschvirus maltsch</taxon>
    </lineage>
</organism>
<evidence type="ECO:0000313" key="4">
    <source>
        <dbReference type="EMBL" id="CAB4196427.1"/>
    </source>
</evidence>
<dbReference type="EMBL" id="LR797251">
    <property type="protein sequence ID" value="CAB4196427.1"/>
    <property type="molecule type" value="Genomic_DNA"/>
</dbReference>
<evidence type="ECO:0000256" key="1">
    <source>
        <dbReference type="SAM" id="MobiDB-lite"/>
    </source>
</evidence>
<feature type="region of interest" description="Disordered" evidence="1">
    <location>
        <begin position="1"/>
        <end position="57"/>
    </location>
</feature>
<feature type="compositionally biased region" description="Low complexity" evidence="1">
    <location>
        <begin position="1"/>
        <end position="14"/>
    </location>
</feature>
<sequence>MAKASSGGAAGRRSSTAKKVISDKHLRTSIGNSPNSRPKNKSKKRDFKPYRGQGKPS</sequence>
<proteinExistence type="predicted"/>